<comment type="caution">
    <text evidence="1">The sequence shown here is derived from an EMBL/GenBank/DDBJ whole genome shotgun (WGS) entry which is preliminary data.</text>
</comment>
<sequence length="143" mass="15571">MHMLFECLGIGVLLLSHDSDGVIPTLCPRAENLKTRQVSKLREEAKNVGAFDFAFGPVIHGQGHHIHLPLSDPVHIQNGAVSGIDTQILAGPLLVNFIPFIRGKIGWVAQGCCDAFQRPFAAAYSVSEYSNRQEYCCPNEGSP</sequence>
<dbReference type="AlphaFoldDB" id="A0A3M5VNX7"/>
<evidence type="ECO:0000313" key="1">
    <source>
        <dbReference type="EMBL" id="RMO36672.1"/>
    </source>
</evidence>
<evidence type="ECO:0000313" key="2">
    <source>
        <dbReference type="Proteomes" id="UP000280599"/>
    </source>
</evidence>
<accession>A0A3M5VNX7</accession>
<protein>
    <submittedName>
        <fullName evidence="1">Uncharacterized protein</fullName>
    </submittedName>
</protein>
<name>A0A3M5VNX7_PSESG</name>
<reference evidence="1 2" key="1">
    <citation type="submission" date="2018-08" db="EMBL/GenBank/DDBJ databases">
        <title>Recombination of ecologically and evolutionarily significant loci maintains genetic cohesion in the Pseudomonas syringae species complex.</title>
        <authorList>
            <person name="Dillon M."/>
            <person name="Thakur S."/>
            <person name="Almeida R.N.D."/>
            <person name="Weir B.S."/>
            <person name="Guttman D.S."/>
        </authorList>
    </citation>
    <scope>NUCLEOTIDE SEQUENCE [LARGE SCALE GENOMIC DNA]</scope>
    <source>
        <strain evidence="1 2">ICMP 867</strain>
    </source>
</reference>
<gene>
    <name evidence="1" type="ORF">ALQ41_200234</name>
</gene>
<organism evidence="1 2">
    <name type="scientific">Pseudomonas savastanoi pv. glycinea</name>
    <name type="common">Pseudomonas syringae pv. glycinea</name>
    <dbReference type="NCBI Taxonomy" id="318"/>
    <lineage>
        <taxon>Bacteria</taxon>
        <taxon>Pseudomonadati</taxon>
        <taxon>Pseudomonadota</taxon>
        <taxon>Gammaproteobacteria</taxon>
        <taxon>Pseudomonadales</taxon>
        <taxon>Pseudomonadaceae</taxon>
        <taxon>Pseudomonas</taxon>
    </lineage>
</organism>
<proteinExistence type="predicted"/>
<dbReference type="EMBL" id="RBPT01000498">
    <property type="protein sequence ID" value="RMO36672.1"/>
    <property type="molecule type" value="Genomic_DNA"/>
</dbReference>
<dbReference type="Proteomes" id="UP000280599">
    <property type="component" value="Unassembled WGS sequence"/>
</dbReference>